<dbReference type="EMBL" id="CH963857">
    <property type="protein sequence ID" value="EDW76134.1"/>
    <property type="molecule type" value="Genomic_DNA"/>
</dbReference>
<dbReference type="PANTHER" id="PTHR17149:SF4">
    <property type="entry name" value="RH17958P"/>
    <property type="match status" value="1"/>
</dbReference>
<dbReference type="InParanoid" id="B4MWJ3"/>
<evidence type="ECO:0000313" key="3">
    <source>
        <dbReference type="Proteomes" id="UP000007798"/>
    </source>
</evidence>
<dbReference type="OrthoDB" id="10030453at2759"/>
<dbReference type="FunCoup" id="B4MWJ3">
    <property type="interactions" value="140"/>
</dbReference>
<keyword evidence="3" id="KW-1185">Reference proteome</keyword>
<feature type="region of interest" description="Disordered" evidence="1">
    <location>
        <begin position="17"/>
        <end position="48"/>
    </location>
</feature>
<name>B4MWJ3_DROWI</name>
<dbReference type="GO" id="GO:0006357">
    <property type="term" value="P:regulation of transcription by RNA polymerase II"/>
    <property type="evidence" value="ECO:0007669"/>
    <property type="project" value="TreeGrafter"/>
</dbReference>
<accession>B4MWJ3</accession>
<dbReference type="Pfam" id="PF10195">
    <property type="entry name" value="Phospho_p8"/>
    <property type="match status" value="1"/>
</dbReference>
<dbReference type="GO" id="GO:0005634">
    <property type="term" value="C:nucleus"/>
    <property type="evidence" value="ECO:0007669"/>
    <property type="project" value="TreeGrafter"/>
</dbReference>
<gene>
    <name evidence="2" type="primary">Dwil\GK19032</name>
    <name evidence="2" type="ORF">Dwil_GK19032</name>
</gene>
<dbReference type="AlphaFoldDB" id="B4MWJ3"/>
<sequence>MSETHYDEYEHYNFDHDKHIFSSHSGKQRSKKEATEHTNHFDPSGHSRKILTKLMNTNHNNNKKACKN</sequence>
<proteinExistence type="predicted"/>
<dbReference type="GO" id="GO:0008285">
    <property type="term" value="P:negative regulation of cell population proliferation"/>
    <property type="evidence" value="ECO:0007669"/>
    <property type="project" value="TreeGrafter"/>
</dbReference>
<dbReference type="KEGG" id="dwi:6642242"/>
<dbReference type="OMA" id="EAFFDEY"/>
<evidence type="ECO:0000313" key="2">
    <source>
        <dbReference type="EMBL" id="EDW76134.1"/>
    </source>
</evidence>
<organism evidence="2 3">
    <name type="scientific">Drosophila willistoni</name>
    <name type="common">Fruit fly</name>
    <dbReference type="NCBI Taxonomy" id="7260"/>
    <lineage>
        <taxon>Eukaryota</taxon>
        <taxon>Metazoa</taxon>
        <taxon>Ecdysozoa</taxon>
        <taxon>Arthropoda</taxon>
        <taxon>Hexapoda</taxon>
        <taxon>Insecta</taxon>
        <taxon>Pterygota</taxon>
        <taxon>Neoptera</taxon>
        <taxon>Endopterygota</taxon>
        <taxon>Diptera</taxon>
        <taxon>Brachycera</taxon>
        <taxon>Muscomorpha</taxon>
        <taxon>Ephydroidea</taxon>
        <taxon>Drosophilidae</taxon>
        <taxon>Drosophila</taxon>
        <taxon>Sophophora</taxon>
    </lineage>
</organism>
<evidence type="ECO:0008006" key="4">
    <source>
        <dbReference type="Google" id="ProtNLM"/>
    </source>
</evidence>
<dbReference type="GO" id="GO:0045786">
    <property type="term" value="P:negative regulation of cell cycle"/>
    <property type="evidence" value="ECO:0007669"/>
    <property type="project" value="TreeGrafter"/>
</dbReference>
<dbReference type="InterPro" id="IPR018792">
    <property type="entry name" value="NUPR1-like"/>
</dbReference>
<dbReference type="PhylomeDB" id="B4MWJ3"/>
<dbReference type="HOGENOM" id="CLU_180450_1_1_1"/>
<feature type="compositionally biased region" description="Basic and acidic residues" evidence="1">
    <location>
        <begin position="31"/>
        <end position="45"/>
    </location>
</feature>
<dbReference type="Proteomes" id="UP000007798">
    <property type="component" value="Unassembled WGS sequence"/>
</dbReference>
<dbReference type="STRING" id="7260.B4MWJ3"/>
<dbReference type="eggNOG" id="KOG4319">
    <property type="taxonomic scope" value="Eukaryota"/>
</dbReference>
<reference evidence="2 3" key="1">
    <citation type="journal article" date="2007" name="Nature">
        <title>Evolution of genes and genomes on the Drosophila phylogeny.</title>
        <authorList>
            <consortium name="Drosophila 12 Genomes Consortium"/>
            <person name="Clark A.G."/>
            <person name="Eisen M.B."/>
            <person name="Smith D.R."/>
            <person name="Bergman C.M."/>
            <person name="Oliver B."/>
            <person name="Markow T.A."/>
            <person name="Kaufman T.C."/>
            <person name="Kellis M."/>
            <person name="Gelbart W."/>
            <person name="Iyer V.N."/>
            <person name="Pollard D.A."/>
            <person name="Sackton T.B."/>
            <person name="Larracuente A.M."/>
            <person name="Singh N.D."/>
            <person name="Abad J.P."/>
            <person name="Abt D.N."/>
            <person name="Adryan B."/>
            <person name="Aguade M."/>
            <person name="Akashi H."/>
            <person name="Anderson W.W."/>
            <person name="Aquadro C.F."/>
            <person name="Ardell D.H."/>
            <person name="Arguello R."/>
            <person name="Artieri C.G."/>
            <person name="Barbash D.A."/>
            <person name="Barker D."/>
            <person name="Barsanti P."/>
            <person name="Batterham P."/>
            <person name="Batzoglou S."/>
            <person name="Begun D."/>
            <person name="Bhutkar A."/>
            <person name="Blanco E."/>
            <person name="Bosak S.A."/>
            <person name="Bradley R.K."/>
            <person name="Brand A.D."/>
            <person name="Brent M.R."/>
            <person name="Brooks A.N."/>
            <person name="Brown R.H."/>
            <person name="Butlin R.K."/>
            <person name="Caggese C."/>
            <person name="Calvi B.R."/>
            <person name="Bernardo de Carvalho A."/>
            <person name="Caspi A."/>
            <person name="Castrezana S."/>
            <person name="Celniker S.E."/>
            <person name="Chang J.L."/>
            <person name="Chapple C."/>
            <person name="Chatterji S."/>
            <person name="Chinwalla A."/>
            <person name="Civetta A."/>
            <person name="Clifton S.W."/>
            <person name="Comeron J.M."/>
            <person name="Costello J.C."/>
            <person name="Coyne J.A."/>
            <person name="Daub J."/>
            <person name="David R.G."/>
            <person name="Delcher A.L."/>
            <person name="Delehaunty K."/>
            <person name="Do C.B."/>
            <person name="Ebling H."/>
            <person name="Edwards K."/>
            <person name="Eickbush T."/>
            <person name="Evans J.D."/>
            <person name="Filipski A."/>
            <person name="Findeiss S."/>
            <person name="Freyhult E."/>
            <person name="Fulton L."/>
            <person name="Fulton R."/>
            <person name="Garcia A.C."/>
            <person name="Gardiner A."/>
            <person name="Garfield D.A."/>
            <person name="Garvin B.E."/>
            <person name="Gibson G."/>
            <person name="Gilbert D."/>
            <person name="Gnerre S."/>
            <person name="Godfrey J."/>
            <person name="Good R."/>
            <person name="Gotea V."/>
            <person name="Gravely B."/>
            <person name="Greenberg A.J."/>
            <person name="Griffiths-Jones S."/>
            <person name="Gross S."/>
            <person name="Guigo R."/>
            <person name="Gustafson E.A."/>
            <person name="Haerty W."/>
            <person name="Hahn M.W."/>
            <person name="Halligan D.L."/>
            <person name="Halpern A.L."/>
            <person name="Halter G.M."/>
            <person name="Han M.V."/>
            <person name="Heger A."/>
            <person name="Hillier L."/>
            <person name="Hinrichs A.S."/>
            <person name="Holmes I."/>
            <person name="Hoskins R.A."/>
            <person name="Hubisz M.J."/>
            <person name="Hultmark D."/>
            <person name="Huntley M.A."/>
            <person name="Jaffe D.B."/>
            <person name="Jagadeeshan S."/>
            <person name="Jeck W.R."/>
            <person name="Johnson J."/>
            <person name="Jones C.D."/>
            <person name="Jordan W.C."/>
            <person name="Karpen G.H."/>
            <person name="Kataoka E."/>
            <person name="Keightley P.D."/>
            <person name="Kheradpour P."/>
            <person name="Kirkness E.F."/>
            <person name="Koerich L.B."/>
            <person name="Kristiansen K."/>
            <person name="Kudrna D."/>
            <person name="Kulathinal R.J."/>
            <person name="Kumar S."/>
            <person name="Kwok R."/>
            <person name="Lander E."/>
            <person name="Langley C.H."/>
            <person name="Lapoint R."/>
            <person name="Lazzaro B.P."/>
            <person name="Lee S.J."/>
            <person name="Levesque L."/>
            <person name="Li R."/>
            <person name="Lin C.F."/>
            <person name="Lin M.F."/>
            <person name="Lindblad-Toh K."/>
            <person name="Llopart A."/>
            <person name="Long M."/>
            <person name="Low L."/>
            <person name="Lozovsky E."/>
            <person name="Lu J."/>
            <person name="Luo M."/>
            <person name="Machado C.A."/>
            <person name="Makalowski W."/>
            <person name="Marzo M."/>
            <person name="Matsuda M."/>
            <person name="Matzkin L."/>
            <person name="McAllister B."/>
            <person name="McBride C.S."/>
            <person name="McKernan B."/>
            <person name="McKernan K."/>
            <person name="Mendez-Lago M."/>
            <person name="Minx P."/>
            <person name="Mollenhauer M.U."/>
            <person name="Montooth K."/>
            <person name="Mount S.M."/>
            <person name="Mu X."/>
            <person name="Myers E."/>
            <person name="Negre B."/>
            <person name="Newfeld S."/>
            <person name="Nielsen R."/>
            <person name="Noor M.A."/>
            <person name="O'Grady P."/>
            <person name="Pachter L."/>
            <person name="Papaceit M."/>
            <person name="Parisi M.J."/>
            <person name="Parisi M."/>
            <person name="Parts L."/>
            <person name="Pedersen J.S."/>
            <person name="Pesole G."/>
            <person name="Phillippy A.M."/>
            <person name="Ponting C.P."/>
            <person name="Pop M."/>
            <person name="Porcelli D."/>
            <person name="Powell J.R."/>
            <person name="Prohaska S."/>
            <person name="Pruitt K."/>
            <person name="Puig M."/>
            <person name="Quesneville H."/>
            <person name="Ram K.R."/>
            <person name="Rand D."/>
            <person name="Rasmussen M.D."/>
            <person name="Reed L.K."/>
            <person name="Reenan R."/>
            <person name="Reily A."/>
            <person name="Remington K.A."/>
            <person name="Rieger T.T."/>
            <person name="Ritchie M.G."/>
            <person name="Robin C."/>
            <person name="Rogers Y.H."/>
            <person name="Rohde C."/>
            <person name="Rozas J."/>
            <person name="Rubenfield M.J."/>
            <person name="Ruiz A."/>
            <person name="Russo S."/>
            <person name="Salzberg S.L."/>
            <person name="Sanchez-Gracia A."/>
            <person name="Saranga D.J."/>
            <person name="Sato H."/>
            <person name="Schaeffer S.W."/>
            <person name="Schatz M.C."/>
            <person name="Schlenke T."/>
            <person name="Schwartz R."/>
            <person name="Segarra C."/>
            <person name="Singh R.S."/>
            <person name="Sirot L."/>
            <person name="Sirota M."/>
            <person name="Sisneros N.B."/>
            <person name="Smith C.D."/>
            <person name="Smith T.F."/>
            <person name="Spieth J."/>
            <person name="Stage D.E."/>
            <person name="Stark A."/>
            <person name="Stephan W."/>
            <person name="Strausberg R.L."/>
            <person name="Strempel S."/>
            <person name="Sturgill D."/>
            <person name="Sutton G."/>
            <person name="Sutton G.G."/>
            <person name="Tao W."/>
            <person name="Teichmann S."/>
            <person name="Tobari Y.N."/>
            <person name="Tomimura Y."/>
            <person name="Tsolas J.M."/>
            <person name="Valente V.L."/>
            <person name="Venter E."/>
            <person name="Venter J.C."/>
            <person name="Vicario S."/>
            <person name="Vieira F.G."/>
            <person name="Vilella A.J."/>
            <person name="Villasante A."/>
            <person name="Walenz B."/>
            <person name="Wang J."/>
            <person name="Wasserman M."/>
            <person name="Watts T."/>
            <person name="Wilson D."/>
            <person name="Wilson R.K."/>
            <person name="Wing R.A."/>
            <person name="Wolfner M.F."/>
            <person name="Wong A."/>
            <person name="Wong G.K."/>
            <person name="Wu C.I."/>
            <person name="Wu G."/>
            <person name="Yamamoto D."/>
            <person name="Yang H.P."/>
            <person name="Yang S.P."/>
            <person name="Yorke J.A."/>
            <person name="Yoshida K."/>
            <person name="Zdobnov E."/>
            <person name="Zhang P."/>
            <person name="Zhang Y."/>
            <person name="Zimin A.V."/>
            <person name="Baldwin J."/>
            <person name="Abdouelleil A."/>
            <person name="Abdulkadir J."/>
            <person name="Abebe A."/>
            <person name="Abera B."/>
            <person name="Abreu J."/>
            <person name="Acer S.C."/>
            <person name="Aftuck L."/>
            <person name="Alexander A."/>
            <person name="An P."/>
            <person name="Anderson E."/>
            <person name="Anderson S."/>
            <person name="Arachi H."/>
            <person name="Azer M."/>
            <person name="Bachantsang P."/>
            <person name="Barry A."/>
            <person name="Bayul T."/>
            <person name="Berlin A."/>
            <person name="Bessette D."/>
            <person name="Bloom T."/>
            <person name="Blye J."/>
            <person name="Boguslavskiy L."/>
            <person name="Bonnet C."/>
            <person name="Boukhgalter B."/>
            <person name="Bourzgui I."/>
            <person name="Brown A."/>
            <person name="Cahill P."/>
            <person name="Channer S."/>
            <person name="Cheshatsang Y."/>
            <person name="Chuda L."/>
            <person name="Citroen M."/>
            <person name="Collymore A."/>
            <person name="Cooke P."/>
            <person name="Costello M."/>
            <person name="D'Aco K."/>
            <person name="Daza R."/>
            <person name="De Haan G."/>
            <person name="DeGray S."/>
            <person name="DeMaso C."/>
            <person name="Dhargay N."/>
            <person name="Dooley K."/>
            <person name="Dooley E."/>
            <person name="Doricent M."/>
            <person name="Dorje P."/>
            <person name="Dorjee K."/>
            <person name="Dupes A."/>
            <person name="Elong R."/>
            <person name="Falk J."/>
            <person name="Farina A."/>
            <person name="Faro S."/>
            <person name="Ferguson D."/>
            <person name="Fisher S."/>
            <person name="Foley C.D."/>
            <person name="Franke A."/>
            <person name="Friedrich D."/>
            <person name="Gadbois L."/>
            <person name="Gearin G."/>
            <person name="Gearin C.R."/>
            <person name="Giannoukos G."/>
            <person name="Goode T."/>
            <person name="Graham J."/>
            <person name="Grandbois E."/>
            <person name="Grewal S."/>
            <person name="Gyaltsen K."/>
            <person name="Hafez N."/>
            <person name="Hagos B."/>
            <person name="Hall J."/>
            <person name="Henson C."/>
            <person name="Hollinger A."/>
            <person name="Honan T."/>
            <person name="Huard M.D."/>
            <person name="Hughes L."/>
            <person name="Hurhula B."/>
            <person name="Husby M.E."/>
            <person name="Kamat A."/>
            <person name="Kanga B."/>
            <person name="Kashin S."/>
            <person name="Khazanovich D."/>
            <person name="Kisner P."/>
            <person name="Lance K."/>
            <person name="Lara M."/>
            <person name="Lee W."/>
            <person name="Lennon N."/>
            <person name="Letendre F."/>
            <person name="LeVine R."/>
            <person name="Lipovsky A."/>
            <person name="Liu X."/>
            <person name="Liu J."/>
            <person name="Liu S."/>
            <person name="Lokyitsang T."/>
            <person name="Lokyitsang Y."/>
            <person name="Lubonja R."/>
            <person name="Lui A."/>
            <person name="MacDonald P."/>
            <person name="Magnisalis V."/>
            <person name="Maru K."/>
            <person name="Matthews C."/>
            <person name="McCusker W."/>
            <person name="McDonough S."/>
            <person name="Mehta T."/>
            <person name="Meldrim J."/>
            <person name="Meneus L."/>
            <person name="Mihai O."/>
            <person name="Mihalev A."/>
            <person name="Mihova T."/>
            <person name="Mittelman R."/>
            <person name="Mlenga V."/>
            <person name="Montmayeur A."/>
            <person name="Mulrain L."/>
            <person name="Navidi A."/>
            <person name="Naylor J."/>
            <person name="Negash T."/>
            <person name="Nguyen T."/>
            <person name="Nguyen N."/>
            <person name="Nicol R."/>
            <person name="Norbu C."/>
            <person name="Norbu N."/>
            <person name="Novod N."/>
            <person name="O'Neill B."/>
            <person name="Osman S."/>
            <person name="Markiewicz E."/>
            <person name="Oyono O.L."/>
            <person name="Patti C."/>
            <person name="Phunkhang P."/>
            <person name="Pierre F."/>
            <person name="Priest M."/>
            <person name="Raghuraman S."/>
            <person name="Rege F."/>
            <person name="Reyes R."/>
            <person name="Rise C."/>
            <person name="Rogov P."/>
            <person name="Ross K."/>
            <person name="Ryan E."/>
            <person name="Settipalli S."/>
            <person name="Shea T."/>
            <person name="Sherpa N."/>
            <person name="Shi L."/>
            <person name="Shih D."/>
            <person name="Sparrow T."/>
            <person name="Spaulding J."/>
            <person name="Stalker J."/>
            <person name="Stange-Thomann N."/>
            <person name="Stavropoulos S."/>
            <person name="Stone C."/>
            <person name="Strader C."/>
            <person name="Tesfaye S."/>
            <person name="Thomson T."/>
            <person name="Thoulutsang Y."/>
            <person name="Thoulutsang D."/>
            <person name="Topham K."/>
            <person name="Topping I."/>
            <person name="Tsamla T."/>
            <person name="Vassiliev H."/>
            <person name="Vo A."/>
            <person name="Wangchuk T."/>
            <person name="Wangdi T."/>
            <person name="Weiand M."/>
            <person name="Wilkinson J."/>
            <person name="Wilson A."/>
            <person name="Yadav S."/>
            <person name="Young G."/>
            <person name="Yu Q."/>
            <person name="Zembek L."/>
            <person name="Zhong D."/>
            <person name="Zimmer A."/>
            <person name="Zwirko Z."/>
            <person name="Jaffe D.B."/>
            <person name="Alvarez P."/>
            <person name="Brockman W."/>
            <person name="Butler J."/>
            <person name="Chin C."/>
            <person name="Gnerre S."/>
            <person name="Grabherr M."/>
            <person name="Kleber M."/>
            <person name="Mauceli E."/>
            <person name="MacCallum I."/>
        </authorList>
    </citation>
    <scope>NUCLEOTIDE SEQUENCE [LARGE SCALE GENOMIC DNA]</scope>
    <source>
        <strain evidence="3">Tucson 14030-0811.24</strain>
    </source>
</reference>
<evidence type="ECO:0000256" key="1">
    <source>
        <dbReference type="SAM" id="MobiDB-lite"/>
    </source>
</evidence>
<dbReference type="PANTHER" id="PTHR17149">
    <property type="entry name" value="NUCLEAR PROTEIN 1 AND 2"/>
    <property type="match status" value="1"/>
</dbReference>
<protein>
    <recommendedName>
        <fullName evidence="4">CG6770</fullName>
    </recommendedName>
</protein>